<dbReference type="Pfam" id="PF00109">
    <property type="entry name" value="ketoacyl-synt"/>
    <property type="match status" value="1"/>
</dbReference>
<dbReference type="SUPFAM" id="SSF51735">
    <property type="entry name" value="NAD(P)-binding Rossmann-fold domains"/>
    <property type="match status" value="2"/>
</dbReference>
<evidence type="ECO:0000256" key="3">
    <source>
        <dbReference type="ARBA" id="ARBA00022450"/>
    </source>
</evidence>
<dbReference type="Gene3D" id="3.40.47.10">
    <property type="match status" value="1"/>
</dbReference>
<dbReference type="SMART" id="SM00826">
    <property type="entry name" value="PKS_DH"/>
    <property type="match status" value="1"/>
</dbReference>
<name>E0I6D4_9BACL</name>
<dbReference type="InterPro" id="IPR016035">
    <property type="entry name" value="Acyl_Trfase/lysoPLipase"/>
</dbReference>
<dbReference type="SMART" id="SM00822">
    <property type="entry name" value="PKS_KR"/>
    <property type="match status" value="1"/>
</dbReference>
<dbReference type="InterPro" id="IPR036736">
    <property type="entry name" value="ACP-like_sf"/>
</dbReference>
<evidence type="ECO:0000259" key="8">
    <source>
        <dbReference type="PROSITE" id="PS52004"/>
    </source>
</evidence>
<dbReference type="Pfam" id="PF00550">
    <property type="entry name" value="PP-binding"/>
    <property type="match status" value="1"/>
</dbReference>
<gene>
    <name evidence="10" type="ORF">PaecuDRAFT_1206</name>
</gene>
<feature type="domain" description="Ketosynthase family 3 (KS3)" evidence="8">
    <location>
        <begin position="8"/>
        <end position="435"/>
    </location>
</feature>
<dbReference type="SUPFAM" id="SSF52151">
    <property type="entry name" value="FabD/lysophospholipase-like"/>
    <property type="match status" value="1"/>
</dbReference>
<evidence type="ECO:0000256" key="1">
    <source>
        <dbReference type="ARBA" id="ARBA00003299"/>
    </source>
</evidence>
<dbReference type="InterPro" id="IPR020806">
    <property type="entry name" value="PKS_PP-bd"/>
</dbReference>
<protein>
    <submittedName>
        <fullName evidence="10">6-deoxyerythronolide-B synthase</fullName>
        <ecNumber evidence="10">2.3.1.94</ecNumber>
    </submittedName>
</protein>
<dbReference type="EC" id="2.3.1.94" evidence="10"/>
<dbReference type="Pfam" id="PF21089">
    <property type="entry name" value="PKS_DH_N"/>
    <property type="match status" value="1"/>
</dbReference>
<dbReference type="Gene3D" id="3.10.129.120">
    <property type="match status" value="1"/>
</dbReference>
<evidence type="ECO:0000256" key="2">
    <source>
        <dbReference type="ARBA" id="ARBA00004789"/>
    </source>
</evidence>
<proteinExistence type="predicted"/>
<dbReference type="SMART" id="SM00827">
    <property type="entry name" value="PKS_AT"/>
    <property type="match status" value="1"/>
</dbReference>
<dbReference type="PROSITE" id="PS50075">
    <property type="entry name" value="CARRIER"/>
    <property type="match status" value="1"/>
</dbReference>
<dbReference type="Pfam" id="PF08659">
    <property type="entry name" value="KR"/>
    <property type="match status" value="1"/>
</dbReference>
<dbReference type="GO" id="GO:0006633">
    <property type="term" value="P:fatty acid biosynthetic process"/>
    <property type="evidence" value="ECO:0007669"/>
    <property type="project" value="InterPro"/>
</dbReference>
<evidence type="ECO:0000256" key="5">
    <source>
        <dbReference type="ARBA" id="ARBA00022679"/>
    </source>
</evidence>
<dbReference type="SUPFAM" id="SSF55048">
    <property type="entry name" value="Probable ACP-binding domain of malonyl-CoA ACP transacylase"/>
    <property type="match status" value="1"/>
</dbReference>
<dbReference type="SUPFAM" id="SSF53901">
    <property type="entry name" value="Thiolase-like"/>
    <property type="match status" value="1"/>
</dbReference>
<dbReference type="STRING" id="717606.PaecuDRAFT_1206"/>
<dbReference type="InterPro" id="IPR016039">
    <property type="entry name" value="Thiolase-like"/>
</dbReference>
<dbReference type="GO" id="GO:0004312">
    <property type="term" value="F:fatty acid synthase activity"/>
    <property type="evidence" value="ECO:0007669"/>
    <property type="project" value="TreeGrafter"/>
</dbReference>
<dbReference type="InterPro" id="IPR014030">
    <property type="entry name" value="Ketoacyl_synth_N"/>
</dbReference>
<keyword evidence="4" id="KW-0597">Phosphoprotein</keyword>
<dbReference type="FunFam" id="3.40.47.10:FF:000019">
    <property type="entry name" value="Polyketide synthase type I"/>
    <property type="match status" value="1"/>
</dbReference>
<dbReference type="InterPro" id="IPR032821">
    <property type="entry name" value="PKS_assoc"/>
</dbReference>
<feature type="region of interest" description="C-terminal hotdog fold" evidence="6">
    <location>
        <begin position="1044"/>
        <end position="1183"/>
    </location>
</feature>
<dbReference type="Pfam" id="PF02801">
    <property type="entry name" value="Ketoacyl-synt_C"/>
    <property type="match status" value="1"/>
</dbReference>
<dbReference type="EMBL" id="AEDD01000003">
    <property type="protein sequence ID" value="EFM11600.1"/>
    <property type="molecule type" value="Genomic_DNA"/>
</dbReference>
<dbReference type="InterPro" id="IPR049900">
    <property type="entry name" value="PKS_mFAS_DH"/>
</dbReference>
<dbReference type="InterPro" id="IPR014031">
    <property type="entry name" value="Ketoacyl_synth_C"/>
</dbReference>
<keyword evidence="10" id="KW-0012">Acyltransferase</keyword>
<evidence type="ECO:0000256" key="4">
    <source>
        <dbReference type="ARBA" id="ARBA00022553"/>
    </source>
</evidence>
<evidence type="ECO:0000313" key="10">
    <source>
        <dbReference type="EMBL" id="EFM11600.1"/>
    </source>
</evidence>
<reference evidence="10 11" key="1">
    <citation type="submission" date="2010-07" db="EMBL/GenBank/DDBJ databases">
        <title>The draft genome of Paenibacillus curdlanolyticus YK9.</title>
        <authorList>
            <consortium name="US DOE Joint Genome Institute (JGI-PGF)"/>
            <person name="Lucas S."/>
            <person name="Copeland A."/>
            <person name="Lapidus A."/>
            <person name="Cheng J.-F."/>
            <person name="Bruce D."/>
            <person name="Goodwin L."/>
            <person name="Pitluck S."/>
            <person name="Land M.L."/>
            <person name="Hauser L."/>
            <person name="Chang Y.-J."/>
            <person name="Jeffries C."/>
            <person name="Anderson I.J."/>
            <person name="Johnson E."/>
            <person name="Loganathan U."/>
            <person name="Mulhopadhyay B."/>
            <person name="Kyrpides N."/>
            <person name="Woyke T.J."/>
        </authorList>
    </citation>
    <scope>NUCLEOTIDE SEQUENCE [LARGE SCALE GENOMIC DNA]</scope>
    <source>
        <strain evidence="10 11">YK9</strain>
    </source>
</reference>
<dbReference type="GO" id="GO:0047879">
    <property type="term" value="F:erythronolide synthase activity"/>
    <property type="evidence" value="ECO:0007669"/>
    <property type="project" value="UniProtKB-EC"/>
</dbReference>
<dbReference type="SMART" id="SM00825">
    <property type="entry name" value="PKS_KS"/>
    <property type="match status" value="1"/>
</dbReference>
<dbReference type="InterPro" id="IPR049551">
    <property type="entry name" value="PKS_DH_C"/>
</dbReference>
<dbReference type="InterPro" id="IPR013968">
    <property type="entry name" value="PKS_KR"/>
</dbReference>
<dbReference type="InterPro" id="IPR001227">
    <property type="entry name" value="Ac_transferase_dom_sf"/>
</dbReference>
<dbReference type="SUPFAM" id="SSF47336">
    <property type="entry name" value="ACP-like"/>
    <property type="match status" value="1"/>
</dbReference>
<dbReference type="CDD" id="cd00833">
    <property type="entry name" value="PKS"/>
    <property type="match status" value="1"/>
</dbReference>
<dbReference type="SMART" id="SM00823">
    <property type="entry name" value="PKS_PP"/>
    <property type="match status" value="1"/>
</dbReference>
<dbReference type="GO" id="GO:0005737">
    <property type="term" value="C:cytoplasm"/>
    <property type="evidence" value="ECO:0007669"/>
    <property type="project" value="TreeGrafter"/>
</dbReference>
<dbReference type="InterPro" id="IPR020841">
    <property type="entry name" value="PKS_Beta-ketoAc_synthase_dom"/>
</dbReference>
<feature type="domain" description="Carrier" evidence="7">
    <location>
        <begin position="1730"/>
        <end position="1804"/>
    </location>
</feature>
<sequence>MNKHVQAREPIAIIGMGCRFPGGASDPQQYWEMLRAGVDAITEVPSDRWSISSYYDPTRSKSGKTAAKWGGFLDKIDEFDARFFGISPREASMMDPQQRLLLETCWEALEDGGQIVSEMSGSRTGVFMGGFTLDYQLLQFSEHNRHLVDSHSATGTMMTLLANRISYAFDFRGPSMALDTACSSSLVAVHMACQSIWSGESAVALAGGVNVMLKPDYFIALSKPGMLSADGRSKTFDASANGYVRGEGAGVVVLKPLSQALADGDPIHSLIRGTAVNQDGSSAGITVPRGEAQEALMREAYERAGVAPYEVQYVEAHGTGTAVGDPIEASAIGNVISDLRPDDQACYIGSVKTNIGHLEAAAGIAGLIKTVMSLKHKEIPPHLHLKQLNPQIKLQALKLRISDKVTPWPRTNGQAIASVNSFGFGGTNAHVVLEEAPVRATEDTQANRQHSAYLIPVSARSEQALAANANALKSAVASQLERPEMSLDDIAYTASKRRDQHDHRLAVVVRSKEELVESLEAFAANEARQGMIAGHAGGSAKNDEGHALPKMAFVFTGMGPQWWAMGQQLYREEPVFQKVLDDINALLTPYTGWSLLEEMLADEAASRMGDTEVAQTANFALQVGLVELWRSWGIEPDAIVGHSAGEVAAAYIAGAMSLQEAVRVIYHRSRLQQKTTGQGKLVAVGLPMEEAVELLRGYEDRISIAAINSPHAVTLVGDPEALEHVVVPLQARDVFCKYLRVNVPYHSHYMEPIKSELFDKLAALELHPTTLPLYSTVTGALIEGSQLDEGYWWKNVREPVYFAAAAQELLKDGYSMFVEIGPHTVLTSSIAECAAKLDCQATIVSSLRRGEPERGTMLTALGALYTIGYPIAWANVYPNGKHVKLPAYAWQRERYWLESEASELDRVGVENHPLLGKRLPAPYPTWEKVIDADVLSALSKAYLQCQNTLPAAGYIEMAVAAARSLVDDSSAVVQIEHIQFKQPLFLTDDASVKLRFIIDPTDATFSVYSASAPAYSQWLLLTTGKLRTAVQSSEKIVNMPTLLNQSILFNLEHARSTTLIKEIRRSCNEALAFFEIPSSVMQEIDALEVHPAVLDSSFHVLSEAMTCTQLANGQHEQSRYLPFEVERLVIHQPMERCMWVHAKVEEQDAKSIKGDIQLLGEHGQLILEIQGCHAVLMEQEEQEPGREQQLYAIQWVQQDRQLPREAAMASQTEGDGNWLIFMDAQGVGQSLMDRLHAQGERCIAIWASESASFEQDGNTYAIDPNQPAHFEQLFNGVFRSSKAACRGIVHLWSLDAEHAVTPKSLLASEALTVNTALHIVQTVQKWAWHSKPQLWLVTREAQSTDEVTALNVSQSTLWGLARSLGHQEHGDIWGGIIDLDKQQASADAAFIWEEIWHADEDDQIAVRNGKRYVARLLPVEKRPNPIPLAFRSDASYIITGGLGDLGQLVAKWMIKQGARRLILIGRTALPPRSAWHEVDKTSAQGRRIAAVRQLERLGASVHVASLDIAEESELHAFLHQFEREGWPAIRGVIHAAGVLQSKLVTQMSADDFRTVLRPKALGAWNLHHYFKDQELDFFAMFSSIASVVVSAGQGSYASANSFLDALAHHRRSLGLPAYSINWGPWEELGMGTIEMAEYMKKRGFTPIQPDQGLEALEQILGQGLPQVMVVAADWPTVQERNYPMGASPVLLKDLIVEKTEDAQAAETAVALTGKITDLLQQETEPEKRQQLIVGYVQQMSAKVLRLSSQQLQQDQSLIDYGLDSMMAIELKNQMEKDLSVNISVADLLRGSTVAKLSEKIGQQLEADAAEQAQALITR</sequence>
<dbReference type="GO" id="GO:0031177">
    <property type="term" value="F:phosphopantetheine binding"/>
    <property type="evidence" value="ECO:0007669"/>
    <property type="project" value="InterPro"/>
</dbReference>
<comment type="function">
    <text evidence="1">Involved in some intermediate steps for the synthesis of the antibiotic polyketide bacillaene which is involved in secondary metabolism.</text>
</comment>
<feature type="region of interest" description="N-terminal hotdog fold" evidence="6">
    <location>
        <begin position="912"/>
        <end position="1033"/>
    </location>
</feature>
<dbReference type="InterPro" id="IPR018201">
    <property type="entry name" value="Ketoacyl_synth_AS"/>
</dbReference>
<dbReference type="InterPro" id="IPR014043">
    <property type="entry name" value="Acyl_transferase_dom"/>
</dbReference>
<dbReference type="Proteomes" id="UP000005387">
    <property type="component" value="Unassembled WGS sequence"/>
</dbReference>
<dbReference type="OrthoDB" id="9765680at2"/>
<dbReference type="FunFam" id="3.40.366.10:FF:000002">
    <property type="entry name" value="Probable polyketide synthase 2"/>
    <property type="match status" value="1"/>
</dbReference>
<feature type="domain" description="PKS/mFAS DH" evidence="9">
    <location>
        <begin position="912"/>
        <end position="1183"/>
    </location>
</feature>
<dbReference type="PROSITE" id="PS00606">
    <property type="entry name" value="KS3_1"/>
    <property type="match status" value="1"/>
</dbReference>
<dbReference type="Pfam" id="PF14765">
    <property type="entry name" value="PS-DH"/>
    <property type="match status" value="1"/>
</dbReference>
<dbReference type="RefSeq" id="WP_006037221.1">
    <property type="nucleotide sequence ID" value="NZ_AEDD01000003.1"/>
</dbReference>
<dbReference type="InterPro" id="IPR036291">
    <property type="entry name" value="NAD(P)-bd_dom_sf"/>
</dbReference>
<dbReference type="PROSITE" id="PS52004">
    <property type="entry name" value="KS3_2"/>
    <property type="match status" value="1"/>
</dbReference>
<keyword evidence="5 10" id="KW-0808">Transferase</keyword>
<comment type="pathway">
    <text evidence="2">Antibiotic biosynthesis; bacillaene biosynthesis.</text>
</comment>
<dbReference type="PROSITE" id="PS52019">
    <property type="entry name" value="PKS_MFAS_DH"/>
    <property type="match status" value="1"/>
</dbReference>
<dbReference type="InterPro" id="IPR050091">
    <property type="entry name" value="PKS_NRPS_Biosynth_Enz"/>
</dbReference>
<evidence type="ECO:0000259" key="7">
    <source>
        <dbReference type="PROSITE" id="PS50075"/>
    </source>
</evidence>
<dbReference type="GO" id="GO:0071770">
    <property type="term" value="P:DIM/DIP cell wall layer assembly"/>
    <property type="evidence" value="ECO:0007669"/>
    <property type="project" value="TreeGrafter"/>
</dbReference>
<dbReference type="GO" id="GO:0005886">
    <property type="term" value="C:plasma membrane"/>
    <property type="evidence" value="ECO:0007669"/>
    <property type="project" value="TreeGrafter"/>
</dbReference>
<dbReference type="Gene3D" id="3.10.129.10">
    <property type="entry name" value="Hotdog Thioesterase"/>
    <property type="match status" value="1"/>
</dbReference>
<dbReference type="InterPro" id="IPR049552">
    <property type="entry name" value="PKS_DH_N"/>
</dbReference>
<dbReference type="InterPro" id="IPR020807">
    <property type="entry name" value="PKS_DH"/>
</dbReference>
<evidence type="ECO:0000259" key="9">
    <source>
        <dbReference type="PROSITE" id="PS52019"/>
    </source>
</evidence>
<dbReference type="CDD" id="cd08955">
    <property type="entry name" value="KR_2_FAS_SDR_x"/>
    <property type="match status" value="1"/>
</dbReference>
<dbReference type="PANTHER" id="PTHR43775">
    <property type="entry name" value="FATTY ACID SYNTHASE"/>
    <property type="match status" value="1"/>
</dbReference>
<dbReference type="Pfam" id="PF16197">
    <property type="entry name" value="KAsynt_C_assoc"/>
    <property type="match status" value="1"/>
</dbReference>
<evidence type="ECO:0000313" key="11">
    <source>
        <dbReference type="Proteomes" id="UP000005387"/>
    </source>
</evidence>
<evidence type="ECO:0000256" key="6">
    <source>
        <dbReference type="PROSITE-ProRule" id="PRU01363"/>
    </source>
</evidence>
<dbReference type="Pfam" id="PF00698">
    <property type="entry name" value="Acyl_transf_1"/>
    <property type="match status" value="1"/>
</dbReference>
<organism evidence="10 11">
    <name type="scientific">Paenibacillus curdlanolyticus YK9</name>
    <dbReference type="NCBI Taxonomy" id="717606"/>
    <lineage>
        <taxon>Bacteria</taxon>
        <taxon>Bacillati</taxon>
        <taxon>Bacillota</taxon>
        <taxon>Bacilli</taxon>
        <taxon>Bacillales</taxon>
        <taxon>Paenibacillaceae</taxon>
        <taxon>Paenibacillus</taxon>
    </lineage>
</organism>
<dbReference type="InterPro" id="IPR016036">
    <property type="entry name" value="Malonyl_transacylase_ACP-bd"/>
</dbReference>
<dbReference type="PANTHER" id="PTHR43775:SF37">
    <property type="entry name" value="SI:DKEY-61P9.11"/>
    <property type="match status" value="1"/>
</dbReference>
<dbReference type="eggNOG" id="COG3321">
    <property type="taxonomic scope" value="Bacteria"/>
</dbReference>
<dbReference type="Gene3D" id="3.40.50.720">
    <property type="entry name" value="NAD(P)-binding Rossmann-like Domain"/>
    <property type="match status" value="1"/>
</dbReference>
<dbReference type="GO" id="GO:0004315">
    <property type="term" value="F:3-oxoacyl-[acyl-carrier-protein] synthase activity"/>
    <property type="evidence" value="ECO:0007669"/>
    <property type="project" value="InterPro"/>
</dbReference>
<dbReference type="Gene3D" id="3.40.366.10">
    <property type="entry name" value="Malonyl-Coenzyme A Acyl Carrier Protein, domain 2"/>
    <property type="match status" value="1"/>
</dbReference>
<dbReference type="Gene3D" id="1.10.1200.10">
    <property type="entry name" value="ACP-like"/>
    <property type="match status" value="1"/>
</dbReference>
<accession>E0I6D4</accession>
<keyword evidence="3" id="KW-0596">Phosphopantetheine</keyword>
<dbReference type="InterPro" id="IPR057326">
    <property type="entry name" value="KR_dom"/>
</dbReference>
<keyword evidence="11" id="KW-1185">Reference proteome</keyword>
<dbReference type="InterPro" id="IPR009081">
    <property type="entry name" value="PP-bd_ACP"/>
</dbReference>
<dbReference type="Gene3D" id="3.30.70.3290">
    <property type="match status" value="1"/>
</dbReference>
<comment type="caution">
    <text evidence="6">Lacks conserved residue(s) required for the propagation of feature annotation.</text>
</comment>